<comment type="subcellular location">
    <subcellularLocation>
        <location evidence="1">Membrane</location>
        <topology evidence="1">Multi-pass membrane protein</topology>
    </subcellularLocation>
</comment>
<dbReference type="SUPFAM" id="SSF103473">
    <property type="entry name" value="MFS general substrate transporter"/>
    <property type="match status" value="1"/>
</dbReference>
<evidence type="ECO:0000256" key="1">
    <source>
        <dbReference type="ARBA" id="ARBA00004141"/>
    </source>
</evidence>
<evidence type="ECO:0000313" key="9">
    <source>
        <dbReference type="EMBL" id="CEM11781.1"/>
    </source>
</evidence>
<dbReference type="InterPro" id="IPR036259">
    <property type="entry name" value="MFS_trans_sf"/>
</dbReference>
<dbReference type="InParanoid" id="A0A0G4FF15"/>
<feature type="transmembrane region" description="Helical" evidence="8">
    <location>
        <begin position="510"/>
        <end position="533"/>
    </location>
</feature>
<evidence type="ECO:0000256" key="4">
    <source>
        <dbReference type="ARBA" id="ARBA00022989"/>
    </source>
</evidence>
<keyword evidence="2" id="KW-0813">Transport</keyword>
<feature type="transmembrane region" description="Helical" evidence="8">
    <location>
        <begin position="356"/>
        <end position="380"/>
    </location>
</feature>
<feature type="transmembrane region" description="Helical" evidence="8">
    <location>
        <begin position="420"/>
        <end position="447"/>
    </location>
</feature>
<dbReference type="EMBL" id="CDMY01000425">
    <property type="protein sequence ID" value="CEM11781.1"/>
    <property type="molecule type" value="Genomic_DNA"/>
</dbReference>
<feature type="transmembrane region" description="Helical" evidence="8">
    <location>
        <begin position="392"/>
        <end position="414"/>
    </location>
</feature>
<reference evidence="9 10" key="1">
    <citation type="submission" date="2014-11" db="EMBL/GenBank/DDBJ databases">
        <authorList>
            <person name="Zhu J."/>
            <person name="Qi W."/>
            <person name="Song R."/>
        </authorList>
    </citation>
    <scope>NUCLEOTIDE SEQUENCE [LARGE SCALE GENOMIC DNA]</scope>
</reference>
<evidence type="ECO:0000256" key="7">
    <source>
        <dbReference type="SAM" id="MobiDB-lite"/>
    </source>
</evidence>
<dbReference type="PANTHER" id="PTHR23505">
    <property type="entry name" value="SPINSTER"/>
    <property type="match status" value="1"/>
</dbReference>
<protein>
    <recommendedName>
        <fullName evidence="11">Major facilitator superfamily (MFS) profile domain-containing protein</fullName>
    </recommendedName>
</protein>
<keyword evidence="4 8" id="KW-1133">Transmembrane helix</keyword>
<feature type="region of interest" description="Disordered" evidence="7">
    <location>
        <begin position="258"/>
        <end position="305"/>
    </location>
</feature>
<feature type="transmembrane region" description="Helical" evidence="8">
    <location>
        <begin position="459"/>
        <end position="482"/>
    </location>
</feature>
<keyword evidence="3 8" id="KW-0812">Transmembrane</keyword>
<evidence type="ECO:0000256" key="8">
    <source>
        <dbReference type="SAM" id="Phobius"/>
    </source>
</evidence>
<dbReference type="Gene3D" id="1.20.1250.20">
    <property type="entry name" value="MFS general substrate transporter like domains"/>
    <property type="match status" value="2"/>
</dbReference>
<dbReference type="InterPro" id="IPR044770">
    <property type="entry name" value="MFS_spinster-like"/>
</dbReference>
<feature type="transmembrane region" description="Helical" evidence="8">
    <location>
        <begin position="321"/>
        <end position="350"/>
    </location>
</feature>
<dbReference type="STRING" id="1169540.A0A0G4FF15"/>
<feature type="compositionally biased region" description="Basic and acidic residues" evidence="7">
    <location>
        <begin position="258"/>
        <end position="268"/>
    </location>
</feature>
<dbReference type="InterPro" id="IPR011701">
    <property type="entry name" value="MFS"/>
</dbReference>
<sequence length="560" mass="60463">MMVTEGRRKPARCRMNLCTLAAVKKGQCECKPGDAIEMIAAEAEEVEAAPLLLESSLRVVQRGPPSTQPTSPRRHVAFRSLFFLYITAGLDSCDDQLLPASFKALETDLQFGPATLGTIALVQTLCFALFSPLSGTLADTHSRPIVLATGCMCWGVTTLALATIAHLWAILLMRALNGVALASVSPITQSLLSDIFQRDSYGLAFGLIHLSQCIGRLVGGVYTTSISNLNIMGTHVTRLRLACGVCIGGHSESAGGADDLHGAGDVPRRTLPHRKLPSRPPSIPAAHDEGSAPGDEGDGSQQLPRRPTQYRLAEALSYFRLPTICVIVIQGMFSHIPWSAISFIVMFLQYCRLEDFVAAAVLGAVLMTAAAAGPLGGYLGDMLYKLSADHGRIYLGQIGIAIKVPASCILLLFIPRQPTSLPWFVLLGLMIGISAGWAGVAVIRPLLAEVVQSDYRATVFSWCSACDITAAALLGAPLVGILSENVFGYEKTTQKIADMDERLRERNAAALGKALFCTTTVPWAVCFVLYSLLHYTYPRDRVRSQETCVQRRAWKADKDR</sequence>
<dbReference type="GO" id="GO:0022857">
    <property type="term" value="F:transmembrane transporter activity"/>
    <property type="evidence" value="ECO:0007669"/>
    <property type="project" value="InterPro"/>
</dbReference>
<accession>A0A0G4FF15</accession>
<dbReference type="OrthoDB" id="440755at2759"/>
<feature type="transmembrane region" description="Helical" evidence="8">
    <location>
        <begin position="111"/>
        <end position="133"/>
    </location>
</feature>
<evidence type="ECO:0008006" key="11">
    <source>
        <dbReference type="Google" id="ProtNLM"/>
    </source>
</evidence>
<dbReference type="PANTHER" id="PTHR23505:SF52">
    <property type="entry name" value="MAJOR FACILITATOR SUPERFAMILY PROTEIN"/>
    <property type="match status" value="1"/>
</dbReference>
<evidence type="ECO:0000256" key="6">
    <source>
        <dbReference type="ARBA" id="ARBA00024338"/>
    </source>
</evidence>
<keyword evidence="5 8" id="KW-0472">Membrane</keyword>
<dbReference type="Proteomes" id="UP000041254">
    <property type="component" value="Unassembled WGS sequence"/>
</dbReference>
<dbReference type="GO" id="GO:0016020">
    <property type="term" value="C:membrane"/>
    <property type="evidence" value="ECO:0007669"/>
    <property type="project" value="UniProtKB-SubCell"/>
</dbReference>
<evidence type="ECO:0000313" key="10">
    <source>
        <dbReference type="Proteomes" id="UP000041254"/>
    </source>
</evidence>
<dbReference type="OMA" id="NSPNWFA"/>
<name>A0A0G4FF15_VITBC</name>
<comment type="similarity">
    <text evidence="6">Belongs to the major facilitator superfamily. Spinster (TC 2.A.1.49) family.</text>
</comment>
<evidence type="ECO:0000256" key="3">
    <source>
        <dbReference type="ARBA" id="ARBA00022692"/>
    </source>
</evidence>
<evidence type="ECO:0000256" key="2">
    <source>
        <dbReference type="ARBA" id="ARBA00022448"/>
    </source>
</evidence>
<proteinExistence type="inferred from homology"/>
<evidence type="ECO:0000256" key="5">
    <source>
        <dbReference type="ARBA" id="ARBA00023136"/>
    </source>
</evidence>
<dbReference type="PhylomeDB" id="A0A0G4FF15"/>
<dbReference type="Pfam" id="PF07690">
    <property type="entry name" value="MFS_1"/>
    <property type="match status" value="1"/>
</dbReference>
<feature type="transmembrane region" description="Helical" evidence="8">
    <location>
        <begin position="145"/>
        <end position="171"/>
    </location>
</feature>
<dbReference type="VEuPathDB" id="CryptoDB:Vbra_9110"/>
<gene>
    <name evidence="9" type="ORF">Vbra_9110</name>
</gene>
<dbReference type="AlphaFoldDB" id="A0A0G4FF15"/>
<keyword evidence="10" id="KW-1185">Reference proteome</keyword>
<organism evidence="9 10">
    <name type="scientific">Vitrella brassicaformis (strain CCMP3155)</name>
    <dbReference type="NCBI Taxonomy" id="1169540"/>
    <lineage>
        <taxon>Eukaryota</taxon>
        <taxon>Sar</taxon>
        <taxon>Alveolata</taxon>
        <taxon>Colpodellida</taxon>
        <taxon>Vitrellaceae</taxon>
        <taxon>Vitrella</taxon>
    </lineage>
</organism>